<dbReference type="InterPro" id="IPR007474">
    <property type="entry name" value="ApaG_domain"/>
</dbReference>
<gene>
    <name evidence="2" type="primary">apaG</name>
    <name evidence="2" type="ORF">WI372_10505</name>
</gene>
<dbReference type="PANTHER" id="PTHR14289:SF16">
    <property type="entry name" value="POLYMERASE DELTA-INTERACTING PROTEIN 2"/>
    <property type="match status" value="1"/>
</dbReference>
<dbReference type="InterPro" id="IPR036767">
    <property type="entry name" value="ApaG_sf"/>
</dbReference>
<dbReference type="Proteomes" id="UP001484239">
    <property type="component" value="Unassembled WGS sequence"/>
</dbReference>
<sequence length="138" mass="15702">MHLPVLPEGISIQVQPRFSLARSDPADRTFVFSYRVDLVNEGEEDARLLFRHWRIHDAVGEDSEVDGEGVVGEQPLLSPGGSHSYSSFCVLRSPIGYMEGYYTFQRPDGRRFRVPVPRFHFEAPLPRLDAADESEVMH</sequence>
<evidence type="ECO:0000259" key="1">
    <source>
        <dbReference type="PROSITE" id="PS51087"/>
    </source>
</evidence>
<dbReference type="EMBL" id="JBBHLI010000005">
    <property type="protein sequence ID" value="MEK9501407.1"/>
    <property type="molecule type" value="Genomic_DNA"/>
</dbReference>
<evidence type="ECO:0000313" key="2">
    <source>
        <dbReference type="EMBL" id="MEK9501407.1"/>
    </source>
</evidence>
<dbReference type="PROSITE" id="PS51087">
    <property type="entry name" value="APAG"/>
    <property type="match status" value="1"/>
</dbReference>
<feature type="domain" description="ApaG" evidence="1">
    <location>
        <begin position="4"/>
        <end position="128"/>
    </location>
</feature>
<comment type="caution">
    <text evidence="2">The sequence shown here is derived from an EMBL/GenBank/DDBJ whole genome shotgun (WGS) entry which is preliminary data.</text>
</comment>
<reference evidence="2 3" key="1">
    <citation type="submission" date="2024-02" db="EMBL/GenBank/DDBJ databases">
        <title>A novel Gemmatimonadota bacterium.</title>
        <authorList>
            <person name="Du Z.-J."/>
            <person name="Ye Y.-Q."/>
        </authorList>
    </citation>
    <scope>NUCLEOTIDE SEQUENCE [LARGE SCALE GENOMIC DNA]</scope>
    <source>
        <strain evidence="2 3">DH-20</strain>
    </source>
</reference>
<protein>
    <submittedName>
        <fullName evidence="2">Co2+/Mg2+ efflux protein ApaG</fullName>
    </submittedName>
</protein>
<name>A0ABU9E9I9_9BACT</name>
<dbReference type="Gene3D" id="2.60.40.1470">
    <property type="entry name" value="ApaG domain"/>
    <property type="match status" value="1"/>
</dbReference>
<dbReference type="NCBIfam" id="NF003967">
    <property type="entry name" value="PRK05461.1"/>
    <property type="match status" value="1"/>
</dbReference>
<dbReference type="RefSeq" id="WP_405275797.1">
    <property type="nucleotide sequence ID" value="NZ_CP144380.1"/>
</dbReference>
<proteinExistence type="predicted"/>
<dbReference type="SUPFAM" id="SSF110069">
    <property type="entry name" value="ApaG-like"/>
    <property type="match status" value="1"/>
</dbReference>
<evidence type="ECO:0000313" key="3">
    <source>
        <dbReference type="Proteomes" id="UP001484239"/>
    </source>
</evidence>
<dbReference type="PANTHER" id="PTHR14289">
    <property type="entry name" value="F-BOX ONLY PROTEIN 3"/>
    <property type="match status" value="1"/>
</dbReference>
<organism evidence="2 3">
    <name type="scientific">Gaopeijia maritima</name>
    <dbReference type="NCBI Taxonomy" id="3119007"/>
    <lineage>
        <taxon>Bacteria</taxon>
        <taxon>Pseudomonadati</taxon>
        <taxon>Gemmatimonadota</taxon>
        <taxon>Longimicrobiia</taxon>
        <taxon>Gaopeijiales</taxon>
        <taxon>Gaopeijiaceae</taxon>
        <taxon>Gaopeijia</taxon>
    </lineage>
</organism>
<keyword evidence="3" id="KW-1185">Reference proteome</keyword>
<dbReference type="Pfam" id="PF04379">
    <property type="entry name" value="DUF525"/>
    <property type="match status" value="1"/>
</dbReference>
<accession>A0ABU9E9I9</accession>